<feature type="transmembrane region" description="Helical" evidence="1">
    <location>
        <begin position="12"/>
        <end position="32"/>
    </location>
</feature>
<keyword evidence="1" id="KW-0812">Transmembrane</keyword>
<keyword evidence="3" id="KW-1185">Reference proteome</keyword>
<dbReference type="Proteomes" id="UP000294853">
    <property type="component" value="Chromosome"/>
</dbReference>
<dbReference type="RefSeq" id="WP_135268859.1">
    <property type="nucleotide sequence ID" value="NZ_CP038436.1"/>
</dbReference>
<dbReference type="EMBL" id="CP038436">
    <property type="protein sequence ID" value="QBX56874.1"/>
    <property type="molecule type" value="Genomic_DNA"/>
</dbReference>
<sequence>MRERGVSGKLGVILTGVGVFLLGLALLVRFYAYDRLAVVPLDQETVSVSEGPGATIFDIANQEEITVDLVSTRNVVGDVEASEEASDELGRQIAVWETLVYTNEPGEEIDTDDPPRSATYDRVAFDRHTGEAVKCCGTFTSTTADENGESIRNTIGFDGLYFKFPFQTKKQDYRFWDGSLGEATEIEYKDTETIEGMEVYRFEQEIPATDVGDINAPASFFGIDEEGEVTIDRIYSNTRTLWVEPETGVIIRGQEDQLSMANYEGEDVATLTDVVIGYNPETVSDNVETYSSLATQLKIVRIWAPIVLGVLGLVLLLLGVAIMRRRSRDATA</sequence>
<dbReference type="KEGG" id="nsn:EXE58_16445"/>
<dbReference type="InterPro" id="IPR021424">
    <property type="entry name" value="PorA"/>
</dbReference>
<evidence type="ECO:0000256" key="1">
    <source>
        <dbReference type="SAM" id="Phobius"/>
    </source>
</evidence>
<gene>
    <name evidence="2" type="ORF">EXE58_16445</name>
</gene>
<protein>
    <submittedName>
        <fullName evidence="2">DUF3068 domain-containing protein</fullName>
    </submittedName>
</protein>
<accession>A0A4P7IHT6</accession>
<dbReference type="OrthoDB" id="153031at2"/>
<organism evidence="2 3">
    <name type="scientific">Nocardioides seonyuensis</name>
    <dbReference type="NCBI Taxonomy" id="2518371"/>
    <lineage>
        <taxon>Bacteria</taxon>
        <taxon>Bacillati</taxon>
        <taxon>Actinomycetota</taxon>
        <taxon>Actinomycetes</taxon>
        <taxon>Propionibacteriales</taxon>
        <taxon>Nocardioidaceae</taxon>
        <taxon>Nocardioides</taxon>
    </lineage>
</organism>
<feature type="transmembrane region" description="Helical" evidence="1">
    <location>
        <begin position="302"/>
        <end position="323"/>
    </location>
</feature>
<keyword evidence="1" id="KW-0472">Membrane</keyword>
<name>A0A4P7IHT6_9ACTN</name>
<proteinExistence type="predicted"/>
<keyword evidence="1" id="KW-1133">Transmembrane helix</keyword>
<dbReference type="Pfam" id="PF11271">
    <property type="entry name" value="PorA"/>
    <property type="match status" value="1"/>
</dbReference>
<reference evidence="2 3" key="1">
    <citation type="submission" date="2019-03" db="EMBL/GenBank/DDBJ databases">
        <title>Three New Species of Nocardioides, Nocardioides euryhalodurans sp. nov., Nocardioides seonyuensis sp. nov. and Nocardioides eburneoflavus sp. nov. Iolated from Soil.</title>
        <authorList>
            <person name="Roh S.G."/>
            <person name="Lee C."/>
            <person name="Kim M.-K."/>
            <person name="Kim S.B."/>
        </authorList>
    </citation>
    <scope>NUCLEOTIDE SEQUENCE [LARGE SCALE GENOMIC DNA]</scope>
    <source>
        <strain evidence="2 3">MMS17-SY207-3</strain>
    </source>
</reference>
<evidence type="ECO:0000313" key="3">
    <source>
        <dbReference type="Proteomes" id="UP000294853"/>
    </source>
</evidence>
<evidence type="ECO:0000313" key="2">
    <source>
        <dbReference type="EMBL" id="QBX56874.1"/>
    </source>
</evidence>
<dbReference type="AlphaFoldDB" id="A0A4P7IHT6"/>